<gene>
    <name evidence="10" type="ORF">g.19235</name>
</gene>
<evidence type="ECO:0000256" key="3">
    <source>
        <dbReference type="ARBA" id="ARBA00022729"/>
    </source>
</evidence>
<dbReference type="InterPro" id="IPR000169">
    <property type="entry name" value="Pept_cys_AS"/>
</dbReference>
<sequence>MGRVDMLLLTLAAMLAAASAVSVVQSVPFHSLSDDFIEYINSVQSSWKAGRNFAEGTPPAFIRGLMGVHPDSKNPENRLQAKQHLLGTEQIPVNFDSRKQWPNCPTIREIRDQGSCGSCWAFGAVESMSDRQCIHANNSGGFHYSAEDLVSCCHTCGFGCNGGFPGAAWRYWVHSGIVSGGNYGSNQGCVPYEIAPCEHHVNGTRPPCGEGGKTPKCVTHCQQTYNVDYKKDKHFGKSAYSVDGDEKQIQMEIMTNGPVEGAFSVYEDLLQYKSGVYKHVAGKMLGGHAIRILGWGVEGGSPYWLIANSWNTDWGDHGYFKILRGSDECGIESEINAGIPK</sequence>
<dbReference type="SUPFAM" id="SSF54001">
    <property type="entry name" value="Cysteine proteinases"/>
    <property type="match status" value="1"/>
</dbReference>
<dbReference type="InterPro" id="IPR012599">
    <property type="entry name" value="Propeptide_C1A"/>
</dbReference>
<evidence type="ECO:0000256" key="2">
    <source>
        <dbReference type="ARBA" id="ARBA00022670"/>
    </source>
</evidence>
<dbReference type="InterPro" id="IPR038765">
    <property type="entry name" value="Papain-like_cys_pep_sf"/>
</dbReference>
<dbReference type="GO" id="GO:0006508">
    <property type="term" value="P:proteolysis"/>
    <property type="evidence" value="ECO:0007669"/>
    <property type="project" value="UniProtKB-KW"/>
</dbReference>
<reference evidence="10" key="1">
    <citation type="submission" date="2015-11" db="EMBL/GenBank/DDBJ databases">
        <title>De novo transcriptome assembly of four potential Pierce s Disease insect vectors from Arizona vineyards.</title>
        <authorList>
            <person name="Tassone E.E."/>
        </authorList>
    </citation>
    <scope>NUCLEOTIDE SEQUENCE</scope>
</reference>
<dbReference type="InterPro" id="IPR000668">
    <property type="entry name" value="Peptidase_C1A_C"/>
</dbReference>
<name>A0A1B6KKG5_9HEMI</name>
<evidence type="ECO:0000256" key="5">
    <source>
        <dbReference type="ARBA" id="ARBA00022807"/>
    </source>
</evidence>
<dbReference type="InterPro" id="IPR025661">
    <property type="entry name" value="Pept_asp_AS"/>
</dbReference>
<keyword evidence="7" id="KW-1015">Disulfide bond</keyword>
<evidence type="ECO:0000259" key="9">
    <source>
        <dbReference type="SMART" id="SM00645"/>
    </source>
</evidence>
<keyword evidence="6" id="KW-0865">Zymogen</keyword>
<dbReference type="AlphaFoldDB" id="A0A1B6KKG5"/>
<dbReference type="PANTHER" id="PTHR12411">
    <property type="entry name" value="CYSTEINE PROTEASE FAMILY C1-RELATED"/>
    <property type="match status" value="1"/>
</dbReference>
<protein>
    <recommendedName>
        <fullName evidence="9">Peptidase C1A papain C-terminal domain-containing protein</fullName>
    </recommendedName>
</protein>
<evidence type="ECO:0000256" key="8">
    <source>
        <dbReference type="SAM" id="SignalP"/>
    </source>
</evidence>
<feature type="signal peptide" evidence="8">
    <location>
        <begin position="1"/>
        <end position="20"/>
    </location>
</feature>
<proteinExistence type="inferred from homology"/>
<feature type="chain" id="PRO_5018631534" description="Peptidase C1A papain C-terminal domain-containing protein" evidence="8">
    <location>
        <begin position="21"/>
        <end position="341"/>
    </location>
</feature>
<accession>A0A1B6KKG5</accession>
<dbReference type="PROSITE" id="PS00640">
    <property type="entry name" value="THIOL_PROTEASE_ASN"/>
    <property type="match status" value="1"/>
</dbReference>
<evidence type="ECO:0000313" key="10">
    <source>
        <dbReference type="EMBL" id="JAT11939.1"/>
    </source>
</evidence>
<feature type="domain" description="Peptidase C1A papain C-terminal" evidence="9">
    <location>
        <begin position="91"/>
        <end position="339"/>
    </location>
</feature>
<keyword evidence="2" id="KW-0645">Protease</keyword>
<comment type="similarity">
    <text evidence="1">Belongs to the peptidase C1 family.</text>
</comment>
<organism evidence="10">
    <name type="scientific">Graphocephala atropunctata</name>
    <dbReference type="NCBI Taxonomy" id="36148"/>
    <lineage>
        <taxon>Eukaryota</taxon>
        <taxon>Metazoa</taxon>
        <taxon>Ecdysozoa</taxon>
        <taxon>Arthropoda</taxon>
        <taxon>Hexapoda</taxon>
        <taxon>Insecta</taxon>
        <taxon>Pterygota</taxon>
        <taxon>Neoptera</taxon>
        <taxon>Paraneoptera</taxon>
        <taxon>Hemiptera</taxon>
        <taxon>Auchenorrhyncha</taxon>
        <taxon>Membracoidea</taxon>
        <taxon>Cicadellidae</taxon>
        <taxon>Cicadellinae</taxon>
        <taxon>Cicadellini</taxon>
        <taxon>Graphocephala</taxon>
    </lineage>
</organism>
<dbReference type="EMBL" id="GEBQ01028038">
    <property type="protein sequence ID" value="JAT11939.1"/>
    <property type="molecule type" value="Transcribed_RNA"/>
</dbReference>
<dbReference type="InterPro" id="IPR025660">
    <property type="entry name" value="Pept_his_AS"/>
</dbReference>
<evidence type="ECO:0000256" key="4">
    <source>
        <dbReference type="ARBA" id="ARBA00022801"/>
    </source>
</evidence>
<keyword evidence="3 8" id="KW-0732">Signal</keyword>
<dbReference type="SMART" id="SM00645">
    <property type="entry name" value="Pept_C1"/>
    <property type="match status" value="1"/>
</dbReference>
<evidence type="ECO:0000256" key="6">
    <source>
        <dbReference type="ARBA" id="ARBA00023145"/>
    </source>
</evidence>
<dbReference type="Pfam" id="PF08127">
    <property type="entry name" value="Propeptide_C1"/>
    <property type="match status" value="1"/>
</dbReference>
<dbReference type="GO" id="GO:0004197">
    <property type="term" value="F:cysteine-type endopeptidase activity"/>
    <property type="evidence" value="ECO:0007669"/>
    <property type="project" value="InterPro"/>
</dbReference>
<dbReference type="FunFam" id="3.90.70.10:FF:000031">
    <property type="entry name" value="Cathepsin B"/>
    <property type="match status" value="1"/>
</dbReference>
<dbReference type="Pfam" id="PF00112">
    <property type="entry name" value="Peptidase_C1"/>
    <property type="match status" value="1"/>
</dbReference>
<dbReference type="CDD" id="cd02620">
    <property type="entry name" value="Peptidase_C1A_CathepsinB"/>
    <property type="match status" value="1"/>
</dbReference>
<dbReference type="PROSITE" id="PS00139">
    <property type="entry name" value="THIOL_PROTEASE_CYS"/>
    <property type="match status" value="1"/>
</dbReference>
<evidence type="ECO:0000256" key="1">
    <source>
        <dbReference type="ARBA" id="ARBA00008455"/>
    </source>
</evidence>
<dbReference type="Gene3D" id="3.90.70.10">
    <property type="entry name" value="Cysteine proteinases"/>
    <property type="match status" value="1"/>
</dbReference>
<dbReference type="InterPro" id="IPR013128">
    <property type="entry name" value="Peptidase_C1A"/>
</dbReference>
<keyword evidence="5" id="KW-0788">Thiol protease</keyword>
<keyword evidence="4" id="KW-0378">Hydrolase</keyword>
<dbReference type="PRINTS" id="PR00705">
    <property type="entry name" value="PAPAIN"/>
</dbReference>
<evidence type="ECO:0000256" key="7">
    <source>
        <dbReference type="ARBA" id="ARBA00023157"/>
    </source>
</evidence>
<dbReference type="PROSITE" id="PS00639">
    <property type="entry name" value="THIOL_PROTEASE_HIS"/>
    <property type="match status" value="1"/>
</dbReference>